<gene>
    <name evidence="2" type="ORF">DEO72_LG1g2539</name>
</gene>
<evidence type="ECO:0000256" key="1">
    <source>
        <dbReference type="SAM" id="MobiDB-lite"/>
    </source>
</evidence>
<protein>
    <submittedName>
        <fullName evidence="2">Nucleic acid-binding</fullName>
    </submittedName>
</protein>
<dbReference type="SUPFAM" id="SSF50249">
    <property type="entry name" value="Nucleic acid-binding proteins"/>
    <property type="match status" value="1"/>
</dbReference>
<keyword evidence="3" id="KW-1185">Reference proteome</keyword>
<evidence type="ECO:0000313" key="2">
    <source>
        <dbReference type="EMBL" id="QCD78903.1"/>
    </source>
</evidence>
<dbReference type="AlphaFoldDB" id="A0A4D6KQU1"/>
<reference evidence="2 3" key="1">
    <citation type="submission" date="2019-04" db="EMBL/GenBank/DDBJ databases">
        <title>An improved genome assembly and genetic linkage map for asparagus bean, Vigna unguiculata ssp. sesquipedialis.</title>
        <authorList>
            <person name="Xia Q."/>
            <person name="Zhang R."/>
            <person name="Dong Y."/>
        </authorList>
    </citation>
    <scope>NUCLEOTIDE SEQUENCE [LARGE SCALE GENOMIC DNA]</scope>
    <source>
        <tissue evidence="2">Leaf</tissue>
    </source>
</reference>
<organism evidence="2 3">
    <name type="scientific">Vigna unguiculata</name>
    <name type="common">Cowpea</name>
    <dbReference type="NCBI Taxonomy" id="3917"/>
    <lineage>
        <taxon>Eukaryota</taxon>
        <taxon>Viridiplantae</taxon>
        <taxon>Streptophyta</taxon>
        <taxon>Embryophyta</taxon>
        <taxon>Tracheophyta</taxon>
        <taxon>Spermatophyta</taxon>
        <taxon>Magnoliopsida</taxon>
        <taxon>eudicotyledons</taxon>
        <taxon>Gunneridae</taxon>
        <taxon>Pentapetalae</taxon>
        <taxon>rosids</taxon>
        <taxon>fabids</taxon>
        <taxon>Fabales</taxon>
        <taxon>Fabaceae</taxon>
        <taxon>Papilionoideae</taxon>
        <taxon>50 kb inversion clade</taxon>
        <taxon>NPAAA clade</taxon>
        <taxon>indigoferoid/millettioid clade</taxon>
        <taxon>Phaseoleae</taxon>
        <taxon>Vigna</taxon>
    </lineage>
</organism>
<dbReference type="EMBL" id="CP039345">
    <property type="protein sequence ID" value="QCD78903.1"/>
    <property type="molecule type" value="Genomic_DNA"/>
</dbReference>
<evidence type="ECO:0000313" key="3">
    <source>
        <dbReference type="Proteomes" id="UP000501690"/>
    </source>
</evidence>
<proteinExistence type="predicted"/>
<dbReference type="Proteomes" id="UP000501690">
    <property type="component" value="Linkage Group LG1"/>
</dbReference>
<dbReference type="Gene3D" id="2.40.50.140">
    <property type="entry name" value="Nucleic acid-binding proteins"/>
    <property type="match status" value="1"/>
</dbReference>
<dbReference type="InterPro" id="IPR012340">
    <property type="entry name" value="NA-bd_OB-fold"/>
</dbReference>
<name>A0A4D6KQU1_VIGUN</name>
<feature type="region of interest" description="Disordered" evidence="1">
    <location>
        <begin position="65"/>
        <end position="88"/>
    </location>
</feature>
<sequence length="88" mass="9978">MFFCEKCNKHVIKVFPRVKIRVIDLSDSTIFVLFDKDATTLLNKGCTNMLEGLDKDLLKKFTNESTDYGPPAVEVPKDNPSTDDSKIH</sequence>
<accession>A0A4D6KQU1</accession>